<proteinExistence type="inferred from homology"/>
<name>A0ABT9Y849_9FIRM</name>
<keyword evidence="7 14" id="KW-0812">Transmembrane</keyword>
<gene>
    <name evidence="15" type="ORF">J2S01_001727</name>
</gene>
<evidence type="ECO:0000256" key="6">
    <source>
        <dbReference type="ARBA" id="ARBA00022683"/>
    </source>
</evidence>
<feature type="transmembrane region" description="Helical" evidence="14">
    <location>
        <begin position="421"/>
        <end position="440"/>
    </location>
</feature>
<evidence type="ECO:0000256" key="8">
    <source>
        <dbReference type="ARBA" id="ARBA00022989"/>
    </source>
</evidence>
<keyword evidence="8 14" id="KW-1133">Transmembrane helix</keyword>
<evidence type="ECO:0000256" key="4">
    <source>
        <dbReference type="ARBA" id="ARBA00022475"/>
    </source>
</evidence>
<feature type="transmembrane region" description="Helical" evidence="14">
    <location>
        <begin position="225"/>
        <end position="245"/>
    </location>
</feature>
<dbReference type="InterPro" id="IPR004703">
    <property type="entry name" value="PTS_sugar-sp_permease"/>
</dbReference>
<evidence type="ECO:0000256" key="1">
    <source>
        <dbReference type="ARBA" id="ARBA00004651"/>
    </source>
</evidence>
<feature type="transmembrane region" description="Helical" evidence="14">
    <location>
        <begin position="257"/>
        <end position="276"/>
    </location>
</feature>
<dbReference type="NCBIfam" id="NF006922">
    <property type="entry name" value="PRK09410.1-5"/>
    <property type="match status" value="1"/>
</dbReference>
<feature type="transmembrane region" description="Helical" evidence="14">
    <location>
        <begin position="149"/>
        <end position="168"/>
    </location>
</feature>
<evidence type="ECO:0000256" key="2">
    <source>
        <dbReference type="ARBA" id="ARBA00011738"/>
    </source>
</evidence>
<feature type="transmembrane region" description="Helical" evidence="14">
    <location>
        <begin position="41"/>
        <end position="59"/>
    </location>
</feature>
<feature type="transmembrane region" description="Helical" evidence="14">
    <location>
        <begin position="84"/>
        <end position="107"/>
    </location>
</feature>
<evidence type="ECO:0000256" key="14">
    <source>
        <dbReference type="SAM" id="Phobius"/>
    </source>
</evidence>
<sequence length="450" mass="46968">MDGIQNLFISIVQTPALLVGLLAVLGLLLQKKNGTAVVQGGIKTFAGFLILTGGAGILSNSLDPFAKMFQFALNVQGVVPSNEAVVAIALVQYGSVTALIMFVGMIVNILLSRFTNFKYIFLTGQAMLYVSCLTAVILVSAGIGTGIRTILLGGIFEGTLLTITPALCQPYMRAITGGDTVAMGHTGNIGYAVSGWFGEHFGNKAHSTEDINVPKSFSFLRDSTVSITIVMAVVYLILALLTGQAFVESQLSNGSNYLVFAVVQAGTFAAGFAVVLQGVRMILAEIIPAFQGIAMRLVPNSKPALDVPIIFPYAPNAVLLGFLISFIVGTLSMLAMVAMHTVVIIPGVVGHFFCGAAAAIYGNAKGGRRGAVIGTVINSLLISWLPLFILPVLGNLSLASSTFADTDYLIPGILLGNLGDLGQTALTAGIIAFLALVIIMSRLTGKTSAE</sequence>
<evidence type="ECO:0000256" key="10">
    <source>
        <dbReference type="ARBA" id="ARBA00037387"/>
    </source>
</evidence>
<evidence type="ECO:0000256" key="3">
    <source>
        <dbReference type="ARBA" id="ARBA00022448"/>
    </source>
</evidence>
<dbReference type="NCBIfam" id="NF006920">
    <property type="entry name" value="PRK09410.1-2"/>
    <property type="match status" value="1"/>
</dbReference>
<evidence type="ECO:0000256" key="11">
    <source>
        <dbReference type="ARBA" id="ARBA00038218"/>
    </source>
</evidence>
<evidence type="ECO:0000256" key="12">
    <source>
        <dbReference type="ARBA" id="ARBA00039702"/>
    </source>
</evidence>
<evidence type="ECO:0000256" key="13">
    <source>
        <dbReference type="ARBA" id="ARBA00042859"/>
    </source>
</evidence>
<dbReference type="Pfam" id="PF03611">
    <property type="entry name" value="EIIC-GAT"/>
    <property type="match status" value="1"/>
</dbReference>
<keyword evidence="3" id="KW-0813">Transport</keyword>
<feature type="transmembrane region" description="Helical" evidence="14">
    <location>
        <begin position="343"/>
        <end position="364"/>
    </location>
</feature>
<evidence type="ECO:0000313" key="16">
    <source>
        <dbReference type="Proteomes" id="UP001239167"/>
    </source>
</evidence>
<comment type="subcellular location">
    <subcellularLocation>
        <location evidence="1">Cell membrane</location>
        <topology evidence="1">Multi-pass membrane protein</topology>
    </subcellularLocation>
</comment>
<dbReference type="Proteomes" id="UP001239167">
    <property type="component" value="Unassembled WGS sequence"/>
</dbReference>
<keyword evidence="6" id="KW-0598">Phosphotransferase system</keyword>
<dbReference type="PANTHER" id="PTHR33843">
    <property type="entry name" value="ASCORBATE-SPECIFIC PTS SYSTEM EIIC COMPONENT"/>
    <property type="match status" value="1"/>
</dbReference>
<dbReference type="PANTHER" id="PTHR33843:SF4">
    <property type="entry name" value="ASCORBATE-SPECIFIC PTS SYSTEM EIIC COMPONENT"/>
    <property type="match status" value="1"/>
</dbReference>
<feature type="transmembrane region" description="Helical" evidence="14">
    <location>
        <begin position="317"/>
        <end position="337"/>
    </location>
</feature>
<organism evidence="15 16">
    <name type="scientific">Pectinatus haikarae</name>
    <dbReference type="NCBI Taxonomy" id="349096"/>
    <lineage>
        <taxon>Bacteria</taxon>
        <taxon>Bacillati</taxon>
        <taxon>Bacillota</taxon>
        <taxon>Negativicutes</taxon>
        <taxon>Selenomonadales</taxon>
        <taxon>Selenomonadaceae</taxon>
        <taxon>Pectinatus</taxon>
    </lineage>
</organism>
<evidence type="ECO:0000256" key="7">
    <source>
        <dbReference type="ARBA" id="ARBA00022692"/>
    </source>
</evidence>
<comment type="function">
    <text evidence="10">The phosphoenolpyruvate-dependent sugar phosphotransferase system (sugar PTS), a major carbohydrate active transport system, catalyzes the phosphorylation of incoming sugar substrates concomitantly with their translocation across the cell membrane. The enzyme II UlaABC PTS system is involved in ascorbate transport.</text>
</comment>
<feature type="transmembrane region" description="Helical" evidence="14">
    <location>
        <begin position="119"/>
        <end position="143"/>
    </location>
</feature>
<comment type="similarity">
    <text evidence="11">Belongs to the UlaA family.</text>
</comment>
<feature type="transmembrane region" description="Helical" evidence="14">
    <location>
        <begin position="371"/>
        <end position="393"/>
    </location>
</feature>
<dbReference type="InterPro" id="IPR051562">
    <property type="entry name" value="Ascorbate-PTS_EIIC"/>
</dbReference>
<feature type="transmembrane region" description="Helical" evidence="14">
    <location>
        <begin position="6"/>
        <end position="29"/>
    </location>
</feature>
<keyword evidence="5" id="KW-0762">Sugar transport</keyword>
<comment type="subunit">
    <text evidence="2">Homodimer.</text>
</comment>
<protein>
    <recommendedName>
        <fullName evidence="12">Ascorbate-specific PTS system EIIC component</fullName>
    </recommendedName>
    <alternativeName>
        <fullName evidence="13">Ascorbate-specific permease IIC component UlaA</fullName>
    </alternativeName>
</protein>
<keyword evidence="9 14" id="KW-0472">Membrane</keyword>
<evidence type="ECO:0000256" key="5">
    <source>
        <dbReference type="ARBA" id="ARBA00022597"/>
    </source>
</evidence>
<dbReference type="RefSeq" id="WP_307224153.1">
    <property type="nucleotide sequence ID" value="NZ_CP116940.1"/>
</dbReference>
<dbReference type="NCBIfam" id="NF009553">
    <property type="entry name" value="PRK12997.1-5"/>
    <property type="match status" value="1"/>
</dbReference>
<comment type="caution">
    <text evidence="15">The sequence shown here is derived from an EMBL/GenBank/DDBJ whole genome shotgun (WGS) entry which is preliminary data.</text>
</comment>
<dbReference type="EMBL" id="JAUSUE010000011">
    <property type="protein sequence ID" value="MDQ0204007.1"/>
    <property type="molecule type" value="Genomic_DNA"/>
</dbReference>
<keyword evidence="16" id="KW-1185">Reference proteome</keyword>
<accession>A0ABT9Y849</accession>
<evidence type="ECO:0000256" key="9">
    <source>
        <dbReference type="ARBA" id="ARBA00023136"/>
    </source>
</evidence>
<evidence type="ECO:0000313" key="15">
    <source>
        <dbReference type="EMBL" id="MDQ0204007.1"/>
    </source>
</evidence>
<keyword evidence="4" id="KW-1003">Cell membrane</keyword>
<reference evidence="15 16" key="1">
    <citation type="submission" date="2023-07" db="EMBL/GenBank/DDBJ databases">
        <title>Genomic Encyclopedia of Type Strains, Phase IV (KMG-IV): sequencing the most valuable type-strain genomes for metagenomic binning, comparative biology and taxonomic classification.</title>
        <authorList>
            <person name="Goeker M."/>
        </authorList>
    </citation>
    <scope>NUCLEOTIDE SEQUENCE [LARGE SCALE GENOMIC DNA]</scope>
    <source>
        <strain evidence="15 16">DSM 16980</strain>
    </source>
</reference>